<keyword evidence="1" id="KW-0812">Transmembrane</keyword>
<name>A0A7M2WQD7_9BACT</name>
<evidence type="ECO:0000313" key="2">
    <source>
        <dbReference type="EMBL" id="QOV87464.1"/>
    </source>
</evidence>
<sequence length="90" mass="9398">MTRLSYPNTFPRVPEPVKSTASIIAIACAVGSFFVDHAMLRLLLVCIAVVAGLIGLLRSVSPRVSGGILSVVAIVLAAIGFVVALFDVVF</sequence>
<evidence type="ECO:0000313" key="3">
    <source>
        <dbReference type="Proteomes" id="UP000593765"/>
    </source>
</evidence>
<protein>
    <submittedName>
        <fullName evidence="2">Uncharacterized protein</fullName>
    </submittedName>
</protein>
<gene>
    <name evidence="2" type="ORF">IPV69_14320</name>
</gene>
<keyword evidence="1" id="KW-0472">Membrane</keyword>
<dbReference type="EMBL" id="CP063458">
    <property type="protein sequence ID" value="QOV87464.1"/>
    <property type="molecule type" value="Genomic_DNA"/>
</dbReference>
<proteinExistence type="predicted"/>
<accession>A0A7M2WQD7</accession>
<dbReference type="Proteomes" id="UP000593765">
    <property type="component" value="Chromosome"/>
</dbReference>
<organism evidence="2 3">
    <name type="scientific">Humisphaera borealis</name>
    <dbReference type="NCBI Taxonomy" id="2807512"/>
    <lineage>
        <taxon>Bacteria</taxon>
        <taxon>Pseudomonadati</taxon>
        <taxon>Planctomycetota</taxon>
        <taxon>Phycisphaerae</taxon>
        <taxon>Tepidisphaerales</taxon>
        <taxon>Tepidisphaeraceae</taxon>
        <taxon>Humisphaera</taxon>
    </lineage>
</organism>
<reference evidence="2 3" key="1">
    <citation type="submission" date="2020-10" db="EMBL/GenBank/DDBJ databases">
        <title>Wide distribution of Phycisphaera-like planctomycetes from WD2101 soil group in peatlands and genome analysis of the first cultivated representative.</title>
        <authorList>
            <person name="Dedysh S.N."/>
            <person name="Beletsky A.V."/>
            <person name="Ivanova A."/>
            <person name="Kulichevskaya I.S."/>
            <person name="Suzina N.E."/>
            <person name="Philippov D.A."/>
            <person name="Rakitin A.L."/>
            <person name="Mardanov A.V."/>
            <person name="Ravin N.V."/>
        </authorList>
    </citation>
    <scope>NUCLEOTIDE SEQUENCE [LARGE SCALE GENOMIC DNA]</scope>
    <source>
        <strain evidence="2 3">M1803</strain>
    </source>
</reference>
<feature type="transmembrane region" description="Helical" evidence="1">
    <location>
        <begin position="67"/>
        <end position="89"/>
    </location>
</feature>
<keyword evidence="3" id="KW-1185">Reference proteome</keyword>
<feature type="transmembrane region" description="Helical" evidence="1">
    <location>
        <begin position="42"/>
        <end position="61"/>
    </location>
</feature>
<dbReference type="AlphaFoldDB" id="A0A7M2WQD7"/>
<dbReference type="RefSeq" id="WP_206290367.1">
    <property type="nucleotide sequence ID" value="NZ_CP063458.1"/>
</dbReference>
<dbReference type="KEGG" id="hbs:IPV69_14320"/>
<evidence type="ECO:0000256" key="1">
    <source>
        <dbReference type="SAM" id="Phobius"/>
    </source>
</evidence>
<keyword evidence="1" id="KW-1133">Transmembrane helix</keyword>